<feature type="signal peptide" evidence="1">
    <location>
        <begin position="1"/>
        <end position="18"/>
    </location>
</feature>
<dbReference type="EMBL" id="LUKE01000005">
    <property type="protein sequence ID" value="KYG62377.1"/>
    <property type="molecule type" value="Genomic_DNA"/>
</dbReference>
<reference evidence="2 3" key="1">
    <citation type="submission" date="2016-03" db="EMBL/GenBank/DDBJ databases">
        <authorList>
            <person name="Ploux O."/>
        </authorList>
    </citation>
    <scope>NUCLEOTIDE SEQUENCE [LARGE SCALE GENOMIC DNA]</scope>
    <source>
        <strain evidence="2 3">R0</strain>
    </source>
</reference>
<feature type="chain" id="PRO_5007572514" description="Pentapeptide repeat-containing protein" evidence="1">
    <location>
        <begin position="19"/>
        <end position="198"/>
    </location>
</feature>
<dbReference type="InterPro" id="IPR051082">
    <property type="entry name" value="Pentapeptide-BTB/POZ_domain"/>
</dbReference>
<gene>
    <name evidence="2" type="ORF">AZI86_16195</name>
</gene>
<dbReference type="PANTHER" id="PTHR14136">
    <property type="entry name" value="BTB_POZ DOMAIN-CONTAINING PROTEIN KCTD9"/>
    <property type="match status" value="1"/>
</dbReference>
<dbReference type="RefSeq" id="WP_061836338.1">
    <property type="nucleotide sequence ID" value="NZ_LUKE01000005.1"/>
</dbReference>
<keyword evidence="3" id="KW-1185">Reference proteome</keyword>
<evidence type="ECO:0000313" key="2">
    <source>
        <dbReference type="EMBL" id="KYG62377.1"/>
    </source>
</evidence>
<dbReference type="PANTHER" id="PTHR14136:SF17">
    <property type="entry name" value="BTB_POZ DOMAIN-CONTAINING PROTEIN KCTD9"/>
    <property type="match status" value="1"/>
</dbReference>
<dbReference type="InterPro" id="IPR001646">
    <property type="entry name" value="5peptide_repeat"/>
</dbReference>
<dbReference type="AlphaFoldDB" id="A0A150WH06"/>
<evidence type="ECO:0000256" key="1">
    <source>
        <dbReference type="SAM" id="SignalP"/>
    </source>
</evidence>
<sequence length="198" mass="22198">MRLLILVLSMGLAATAGADSYLCEGDKSKGACVNYEIQGRLQVKELPDDLSFSTFYKMRIPGTLKKKNLKGAELKEAELWSGLAMDSNFTWVNMRGFRGKDSNFSRSIFDHADLRGSKFYRARFVSSSFQKADLRETDLSFCDFSSADLRGANLKNSWVLGTTFRGARFDSKTKLPFSISTAHELGMISDEKLVEKNN</sequence>
<dbReference type="Gene3D" id="2.160.20.80">
    <property type="entry name" value="E3 ubiquitin-protein ligase SopA"/>
    <property type="match status" value="1"/>
</dbReference>
<dbReference type="OrthoDB" id="5519212at2"/>
<name>A0A150WH06_BDEBC</name>
<evidence type="ECO:0000313" key="3">
    <source>
        <dbReference type="Proteomes" id="UP000075320"/>
    </source>
</evidence>
<dbReference type="SUPFAM" id="SSF141571">
    <property type="entry name" value="Pentapeptide repeat-like"/>
    <property type="match status" value="1"/>
</dbReference>
<keyword evidence="1" id="KW-0732">Signal</keyword>
<proteinExistence type="predicted"/>
<evidence type="ECO:0008006" key="4">
    <source>
        <dbReference type="Google" id="ProtNLM"/>
    </source>
</evidence>
<dbReference type="Pfam" id="PF00805">
    <property type="entry name" value="Pentapeptide"/>
    <property type="match status" value="1"/>
</dbReference>
<organism evidence="2 3">
    <name type="scientific">Bdellovibrio bacteriovorus</name>
    <dbReference type="NCBI Taxonomy" id="959"/>
    <lineage>
        <taxon>Bacteria</taxon>
        <taxon>Pseudomonadati</taxon>
        <taxon>Bdellovibrionota</taxon>
        <taxon>Bdellovibrionia</taxon>
        <taxon>Bdellovibrionales</taxon>
        <taxon>Pseudobdellovibrionaceae</taxon>
        <taxon>Bdellovibrio</taxon>
    </lineage>
</organism>
<protein>
    <recommendedName>
        <fullName evidence="4">Pentapeptide repeat-containing protein</fullName>
    </recommendedName>
</protein>
<comment type="caution">
    <text evidence="2">The sequence shown here is derived from an EMBL/GenBank/DDBJ whole genome shotgun (WGS) entry which is preliminary data.</text>
</comment>
<accession>A0A150WH06</accession>
<dbReference type="Proteomes" id="UP000075320">
    <property type="component" value="Unassembled WGS sequence"/>
</dbReference>